<dbReference type="OrthoDB" id="433681at2"/>
<dbReference type="Pfam" id="PF00534">
    <property type="entry name" value="Glycos_transf_1"/>
    <property type="match status" value="2"/>
</dbReference>
<dbReference type="AlphaFoldDB" id="A0A6L6PUZ0"/>
<dbReference type="InterPro" id="IPR001296">
    <property type="entry name" value="Glyco_trans_1"/>
</dbReference>
<feature type="domain" description="Glycosyl transferase family 1" evidence="1">
    <location>
        <begin position="868"/>
        <end position="1012"/>
    </location>
</feature>
<dbReference type="Gene3D" id="3.40.50.2000">
    <property type="entry name" value="Glycogen Phosphorylase B"/>
    <property type="match status" value="2"/>
</dbReference>
<keyword evidence="2" id="KW-0808">Transferase</keyword>
<name>A0A6L6PUZ0_9BURK</name>
<protein>
    <submittedName>
        <fullName evidence="2">Glycosyltransferase</fullName>
    </submittedName>
</protein>
<proteinExistence type="predicted"/>
<dbReference type="PANTHER" id="PTHR46401">
    <property type="entry name" value="GLYCOSYLTRANSFERASE WBBK-RELATED"/>
    <property type="match status" value="1"/>
</dbReference>
<keyword evidence="3" id="KW-1185">Reference proteome</keyword>
<dbReference type="SUPFAM" id="SSF53756">
    <property type="entry name" value="UDP-Glycosyltransferase/glycogen phosphorylase"/>
    <property type="match status" value="2"/>
</dbReference>
<sequence length="1067" mass="117331">MRIIIDLQGCQTGSAASMDATLALALNLARQAGAHHVQIALNGRLPDRIDHLRTTFSGVLPAGRVLVYDVPELPDMEPGARAWLEGVSQQLRAAFFAAQNADLVFAPNIADLPGLPTIAVASPLFDSYTYVIGTAAPELAYPLPTAPDLRLVHEHQQGALASAHQLLAPTQDVRARLLQCLPDADVAVLDMQDAAALWRHFEALAQRHAAARPAASAQRPRMAYVSPLPPEKSGISDYSAELLPQLARFYDITVIVDQPAVADGWVKTNLALHDPAWFDAHAHEFERVVYHFGNSVMHRHMFDMLERHPGVVVLHDFYFGHVLHTMHHTGYKTDALQNALYASHGFGAVMERDRIGENAAVWKFPGNKMVLDQAEGVIVHSDYPRKLAAEWYGPDMAAQWRTIPLLRGHAETGDRAAARRAARQALGLADDDIMVCTFGMLGPTKLNDKLLDAWLASPLAQDAKCRLVFVGDAGTGAYGRDFLARLNAVREPARRPVVTGFVDHKQYQAYLAASDVAVQLRSNTRGETSAAVLDCLLHGLPTVVNAHGSIAELPEQVLVKLADEFDTADLGAALERLRGDSALRQQLSQAAAHFIATEHAPEHVGELYRDAIEHYAQHSPKRTYARLLNAVNAVETVHQPSEADLILAAKSIARNLPVTPPRMMYVDISAMVHTDLKTGIQRVVRSILQSLLANPPAGYRVEPVYSPGGGQQYRYARRHMQSQLKTPVHDLDDAPIEVREGDMFVGLDLLMHLTYNNRHILQDYRTRGAHIYFVVYDLLPVQRPECFPFGAEADFARWLHTISQLSNGLLCISRAVADEMGDWLADNPAHRASRLHLGYFHLGADIENSAPSTGLPAGAEQILEQLASRPTFIMVGTVEPRKAHAQALAAFDVLWKQGVQANLVIVGKQGWQSDALATRLRSHGENGKRLFWLPGVSDEMLVKLYAASNALLAPSEGEGFGLPLIEAAQRGLPIVARDLPVFREVAGEHAFYFSGKEPEALATRLRAWLDLYAKGEAPTSTGMRWLTWNDSAEQFKQALFGQHWYRDISPAHAAASHTAQPEYEAAQ</sequence>
<dbReference type="Proteomes" id="UP000484015">
    <property type="component" value="Unassembled WGS sequence"/>
</dbReference>
<dbReference type="CDD" id="cd03801">
    <property type="entry name" value="GT4_PimA-like"/>
    <property type="match status" value="1"/>
</dbReference>
<dbReference type="GO" id="GO:0009103">
    <property type="term" value="P:lipopolysaccharide biosynthetic process"/>
    <property type="evidence" value="ECO:0007669"/>
    <property type="project" value="TreeGrafter"/>
</dbReference>
<feature type="domain" description="Glycosyl transferase family 1" evidence="1">
    <location>
        <begin position="420"/>
        <end position="592"/>
    </location>
</feature>
<accession>A0A6L6PUZ0</accession>
<evidence type="ECO:0000313" key="2">
    <source>
        <dbReference type="EMBL" id="MTW00808.1"/>
    </source>
</evidence>
<evidence type="ECO:0000259" key="1">
    <source>
        <dbReference type="Pfam" id="PF00534"/>
    </source>
</evidence>
<dbReference type="EMBL" id="WNLA01000001">
    <property type="protein sequence ID" value="MTW00808.1"/>
    <property type="molecule type" value="Genomic_DNA"/>
</dbReference>
<evidence type="ECO:0000313" key="3">
    <source>
        <dbReference type="Proteomes" id="UP000484015"/>
    </source>
</evidence>
<organism evidence="2 3">
    <name type="scientific">Pseudoduganella ginsengisoli</name>
    <dbReference type="NCBI Taxonomy" id="1462440"/>
    <lineage>
        <taxon>Bacteria</taxon>
        <taxon>Pseudomonadati</taxon>
        <taxon>Pseudomonadota</taxon>
        <taxon>Betaproteobacteria</taxon>
        <taxon>Burkholderiales</taxon>
        <taxon>Oxalobacteraceae</taxon>
        <taxon>Telluria group</taxon>
        <taxon>Pseudoduganella</taxon>
    </lineage>
</organism>
<dbReference type="PANTHER" id="PTHR46401:SF9">
    <property type="entry name" value="MANNOSYLTRANSFERASE A"/>
    <property type="match status" value="1"/>
</dbReference>
<dbReference type="GO" id="GO:0016757">
    <property type="term" value="F:glycosyltransferase activity"/>
    <property type="evidence" value="ECO:0007669"/>
    <property type="project" value="InterPro"/>
</dbReference>
<dbReference type="CDD" id="cd03809">
    <property type="entry name" value="GT4_MtfB-like"/>
    <property type="match status" value="1"/>
</dbReference>
<dbReference type="RefSeq" id="WP_155437208.1">
    <property type="nucleotide sequence ID" value="NZ_WNLA01000001.1"/>
</dbReference>
<gene>
    <name evidence="2" type="ORF">GM668_01775</name>
</gene>
<comment type="caution">
    <text evidence="2">The sequence shown here is derived from an EMBL/GenBank/DDBJ whole genome shotgun (WGS) entry which is preliminary data.</text>
</comment>
<reference evidence="2 3" key="1">
    <citation type="submission" date="2019-11" db="EMBL/GenBank/DDBJ databases">
        <title>Type strains purchased from KCTC, JCM and DSMZ.</title>
        <authorList>
            <person name="Lu H."/>
        </authorList>
    </citation>
    <scope>NUCLEOTIDE SEQUENCE [LARGE SCALE GENOMIC DNA]</scope>
    <source>
        <strain evidence="2 3">KCTC 42409</strain>
    </source>
</reference>